<dbReference type="GeneID" id="18501675"/>
<dbReference type="SUPFAM" id="SSF58104">
    <property type="entry name" value="Methyl-accepting chemotaxis protein (MCP) signaling domain"/>
    <property type="match status" value="1"/>
</dbReference>
<feature type="transmembrane region" description="Helical" evidence="2">
    <location>
        <begin position="41"/>
        <end position="64"/>
    </location>
</feature>
<keyword evidence="2" id="KW-0812">Transmembrane</keyword>
<gene>
    <name evidence="3" type="primary">125L</name>
    <name evidence="3" type="ORF">IIV22A_125L</name>
</gene>
<evidence type="ECO:0000313" key="4">
    <source>
        <dbReference type="Proteomes" id="UP000141616"/>
    </source>
</evidence>
<reference evidence="3 4" key="1">
    <citation type="submission" date="2013-03" db="EMBL/GenBank/DDBJ databases">
        <title>Genomic and evolutionary features of invertebrate iridoviruse.</title>
        <authorList>
            <person name="Piegu B."/>
            <person name="Guizard S."/>
            <person name="Bideshi D."/>
            <person name="Spears T."/>
            <person name="Federici B."/>
            <person name="Bigot Y."/>
        </authorList>
    </citation>
    <scope>NUCLEOTIDE SEQUENCE [LARGE SCALE GENOMIC DNA]</scope>
    <source>
        <strain evidence="3">IIV22Aberystwyth</strain>
    </source>
</reference>
<dbReference type="EMBL" id="HF920634">
    <property type="protein sequence ID" value="CCV01969.1"/>
    <property type="molecule type" value="Genomic_DNA"/>
</dbReference>
<sequence length="179" mass="19701">MDLNTNYEHYIQVPTYENFKELNNLKVGGNKKYGVKGDKKIIFCKYGSIFVGLVTIILLVIFGINNIATHLTETSTNTTETSTNTTETSTNTTETSTNTTETSTNTTETTETSTNTTETTETSTNTTETTETSTNTTETSTNTVSRNLFEMLQSDEKDVVISNKTIIINGGNDSVIIRD</sequence>
<accession>W8W2Q9</accession>
<evidence type="ECO:0000313" key="3">
    <source>
        <dbReference type="EMBL" id="CCV01969.1"/>
    </source>
</evidence>
<evidence type="ECO:0000256" key="1">
    <source>
        <dbReference type="SAM" id="MobiDB-lite"/>
    </source>
</evidence>
<keyword evidence="2" id="KW-1133">Transmembrane helix</keyword>
<evidence type="ECO:0000256" key="2">
    <source>
        <dbReference type="SAM" id="Phobius"/>
    </source>
</evidence>
<name>W8W2Q9_9VIRU</name>
<dbReference type="KEGG" id="vg:18501675"/>
<feature type="region of interest" description="Disordered" evidence="1">
    <location>
        <begin position="75"/>
        <end position="141"/>
    </location>
</feature>
<organism evidence="3 4">
    <name type="scientific">Invertebrate iridescent virus 22</name>
    <dbReference type="NCBI Taxonomy" id="345198"/>
    <lineage>
        <taxon>Viruses</taxon>
        <taxon>Varidnaviria</taxon>
        <taxon>Bamfordvirae</taxon>
        <taxon>Nucleocytoviricota</taxon>
        <taxon>Megaviricetes</taxon>
        <taxon>Pimascovirales</taxon>
        <taxon>Pimascovirales incertae sedis</taxon>
        <taxon>Iridoviridae</taxon>
        <taxon>Betairidovirinae</taxon>
        <taxon>Chloriridovirus</taxon>
        <taxon>Chloriridovirus simulium1</taxon>
    </lineage>
</organism>
<keyword evidence="2" id="KW-0472">Membrane</keyword>
<dbReference type="Proteomes" id="UP000141616">
    <property type="component" value="Segment"/>
</dbReference>
<proteinExistence type="predicted"/>
<protein>
    <submittedName>
        <fullName evidence="3">Uncharacterized protein</fullName>
    </submittedName>
</protein>
<dbReference type="RefSeq" id="YP_009010886.1">
    <property type="nucleotide sequence ID" value="NC_023615.1"/>
</dbReference>